<dbReference type="Pfam" id="PF00501">
    <property type="entry name" value="AMP-binding"/>
    <property type="match status" value="2"/>
</dbReference>
<keyword evidence="3" id="KW-1185">Reference proteome</keyword>
<dbReference type="Gene3D" id="3.40.50.12780">
    <property type="entry name" value="N-terminal domain of ligase-like"/>
    <property type="match status" value="1"/>
</dbReference>
<dbReference type="InterPro" id="IPR000873">
    <property type="entry name" value="AMP-dep_synth/lig_dom"/>
</dbReference>
<sequence length="484" mass="53550">MLWSAFKNLGEIFPNKLAVVQVSGSSRTYSELFCDIATLRNRLMQAGVREGQPVATWLDNSLGYVSLIFALASIGAVHCPISRRATNEYIKQRINEIAPVLFVCADDYLPPFINTPTFLLHVEEPAPFIYIPDRIYTGIFRMQETSGSTGRPKLALWRQDRLYSEIQQWIESANLKADDRYLNIHTLDGGHAVDLHVFPALLTGATLFLSNATSAQENLELLEQLKISVISALPHQYLELSKASATCGIRLPYLALPFCGGAYLSNEVVRTAYEQLGIKIKRIYGSTEFGMILANFEDVLQVDCGMLPIGDVSVELDTSNTKNHLVGEIIVRSSHCGSGYYASPYPADYQVDGYRTGDIAKKTSEGYFLPMGRTSDVLVTASGIQFVGVLENFISSTLDLDLVVILPREQGGTTSQSIVIVQAQPEDWQRLRPCINSLLKDRQITAKVEFIVLIPKTPTGKPDRALLPSRLSNVSSTLYDPATE</sequence>
<feature type="domain" description="AMP-dependent synthetase/ligase" evidence="1">
    <location>
        <begin position="145"/>
        <end position="341"/>
    </location>
</feature>
<keyword evidence="2" id="KW-0436">Ligase</keyword>
<evidence type="ECO:0000259" key="1">
    <source>
        <dbReference type="Pfam" id="PF00501"/>
    </source>
</evidence>
<comment type="caution">
    <text evidence="2">The sequence shown here is derived from an EMBL/GenBank/DDBJ whole genome shotgun (WGS) entry which is preliminary data.</text>
</comment>
<dbReference type="GO" id="GO:0016874">
    <property type="term" value="F:ligase activity"/>
    <property type="evidence" value="ECO:0007669"/>
    <property type="project" value="UniProtKB-KW"/>
</dbReference>
<proteinExistence type="predicted"/>
<protein>
    <submittedName>
        <fullName evidence="2">Yersiniabactin salicyl-AMP ligase</fullName>
        <ecNumber evidence="2">6.3.2.-</ecNumber>
    </submittedName>
</protein>
<reference evidence="2 3" key="1">
    <citation type="submission" date="2020-08" db="EMBL/GenBank/DDBJ databases">
        <title>Genomic Encyclopedia of Type Strains, Phase IV (KMG-IV): sequencing the most valuable type-strain genomes for metagenomic binning, comparative biology and taxonomic classification.</title>
        <authorList>
            <person name="Goeker M."/>
        </authorList>
    </citation>
    <scope>NUCLEOTIDE SEQUENCE [LARGE SCALE GENOMIC DNA]</scope>
    <source>
        <strain evidence="2 3">DSM 23240</strain>
    </source>
</reference>
<feature type="domain" description="AMP-dependent synthetase/ligase" evidence="1">
    <location>
        <begin position="13"/>
        <end position="104"/>
    </location>
</feature>
<accession>A0A840RYJ2</accession>
<dbReference type="PANTHER" id="PTHR43767">
    <property type="entry name" value="LONG-CHAIN-FATTY-ACID--COA LIGASE"/>
    <property type="match status" value="1"/>
</dbReference>
<dbReference type="EC" id="6.3.2.-" evidence="2"/>
<dbReference type="PANTHER" id="PTHR43767:SF10">
    <property type="entry name" value="SURFACTIN SYNTHASE SUBUNIT 1"/>
    <property type="match status" value="1"/>
</dbReference>
<evidence type="ECO:0000313" key="2">
    <source>
        <dbReference type="EMBL" id="MBB5202613.1"/>
    </source>
</evidence>
<dbReference type="InterPro" id="IPR050237">
    <property type="entry name" value="ATP-dep_AMP-bd_enzyme"/>
</dbReference>
<dbReference type="RefSeq" id="WP_168057117.1">
    <property type="nucleotide sequence ID" value="NZ_JAAOZT010000015.1"/>
</dbReference>
<evidence type="ECO:0000313" key="3">
    <source>
        <dbReference type="Proteomes" id="UP000571084"/>
    </source>
</evidence>
<organism evidence="2 3">
    <name type="scientific">Glaciimonas immobilis</name>
    <dbReference type="NCBI Taxonomy" id="728004"/>
    <lineage>
        <taxon>Bacteria</taxon>
        <taxon>Pseudomonadati</taxon>
        <taxon>Pseudomonadota</taxon>
        <taxon>Betaproteobacteria</taxon>
        <taxon>Burkholderiales</taxon>
        <taxon>Oxalobacteraceae</taxon>
        <taxon>Glaciimonas</taxon>
    </lineage>
</organism>
<gene>
    <name evidence="2" type="ORF">HNR39_004482</name>
</gene>
<dbReference type="Proteomes" id="UP000571084">
    <property type="component" value="Unassembled WGS sequence"/>
</dbReference>
<name>A0A840RYJ2_9BURK</name>
<dbReference type="EMBL" id="JACHHQ010000018">
    <property type="protein sequence ID" value="MBB5202613.1"/>
    <property type="molecule type" value="Genomic_DNA"/>
</dbReference>
<dbReference type="SUPFAM" id="SSF56801">
    <property type="entry name" value="Acetyl-CoA synthetase-like"/>
    <property type="match status" value="1"/>
</dbReference>
<dbReference type="InterPro" id="IPR042099">
    <property type="entry name" value="ANL_N_sf"/>
</dbReference>
<dbReference type="AlphaFoldDB" id="A0A840RYJ2"/>